<dbReference type="Pfam" id="PF03123">
    <property type="entry name" value="CAT_RBD"/>
    <property type="match status" value="1"/>
</dbReference>
<dbReference type="RefSeq" id="WP_022938071.1">
    <property type="nucleotide sequence ID" value="NZ_CABKRQ010000004.1"/>
</dbReference>
<dbReference type="InterPro" id="IPR050661">
    <property type="entry name" value="BglG_antiterminators"/>
</dbReference>
<proteinExistence type="predicted"/>
<gene>
    <name evidence="3" type="ORF">DES51_11640</name>
</gene>
<dbReference type="PANTHER" id="PTHR30185">
    <property type="entry name" value="CRYPTIC BETA-GLUCOSIDE BGL OPERON ANTITERMINATOR"/>
    <property type="match status" value="1"/>
</dbReference>
<dbReference type="InterPro" id="IPR004341">
    <property type="entry name" value="CAT_RNA-bd_dom"/>
</dbReference>
<dbReference type="Gene3D" id="2.30.24.10">
    <property type="entry name" value="CAT RNA-binding domain"/>
    <property type="match status" value="1"/>
</dbReference>
<dbReference type="GO" id="GO:0003723">
    <property type="term" value="F:RNA binding"/>
    <property type="evidence" value="ECO:0007669"/>
    <property type="project" value="InterPro"/>
</dbReference>
<organism evidence="3 4">
    <name type="scientific">Dielma fastidiosa</name>
    <dbReference type="NCBI Taxonomy" id="1034346"/>
    <lineage>
        <taxon>Bacteria</taxon>
        <taxon>Bacillati</taxon>
        <taxon>Bacillota</taxon>
        <taxon>Erysipelotrichia</taxon>
        <taxon>Erysipelotrichales</taxon>
        <taxon>Erysipelotrichaceae</taxon>
        <taxon>Dielma</taxon>
    </lineage>
</organism>
<evidence type="ECO:0000313" key="3">
    <source>
        <dbReference type="EMBL" id="PXX75950.1"/>
    </source>
</evidence>
<comment type="caution">
    <text evidence="3">The sequence shown here is derived from an EMBL/GenBank/DDBJ whole genome shotgun (WGS) entry which is preliminary data.</text>
</comment>
<dbReference type="PROSITE" id="PS51372">
    <property type="entry name" value="PRD_2"/>
    <property type="match status" value="2"/>
</dbReference>
<dbReference type="Pfam" id="PF00874">
    <property type="entry name" value="PRD"/>
    <property type="match status" value="2"/>
</dbReference>
<dbReference type="InterPro" id="IPR036634">
    <property type="entry name" value="PRD_sf"/>
</dbReference>
<dbReference type="SUPFAM" id="SSF50151">
    <property type="entry name" value="SacY-like RNA-binding domain"/>
    <property type="match status" value="1"/>
</dbReference>
<dbReference type="SUPFAM" id="SSF63520">
    <property type="entry name" value="PTS-regulatory domain, PRD"/>
    <property type="match status" value="2"/>
</dbReference>
<keyword evidence="4" id="KW-1185">Reference proteome</keyword>
<dbReference type="Gene3D" id="1.10.1790.10">
    <property type="entry name" value="PRD domain"/>
    <property type="match status" value="2"/>
</dbReference>
<protein>
    <submittedName>
        <fullName evidence="3">BglG family transcriptional antiterminator</fullName>
    </submittedName>
</protein>
<feature type="domain" description="PRD" evidence="2">
    <location>
        <begin position="60"/>
        <end position="165"/>
    </location>
</feature>
<evidence type="ECO:0000313" key="4">
    <source>
        <dbReference type="Proteomes" id="UP000247612"/>
    </source>
</evidence>
<dbReference type="SMART" id="SM01061">
    <property type="entry name" value="CAT_RBD"/>
    <property type="match status" value="1"/>
</dbReference>
<evidence type="ECO:0000256" key="1">
    <source>
        <dbReference type="ARBA" id="ARBA00022737"/>
    </source>
</evidence>
<dbReference type="Proteomes" id="UP000247612">
    <property type="component" value="Unassembled WGS sequence"/>
</dbReference>
<reference evidence="3 4" key="1">
    <citation type="submission" date="2018-05" db="EMBL/GenBank/DDBJ databases">
        <title>Genomic Encyclopedia of Type Strains, Phase IV (KMG-IV): sequencing the most valuable type-strain genomes for metagenomic binning, comparative biology and taxonomic classification.</title>
        <authorList>
            <person name="Goeker M."/>
        </authorList>
    </citation>
    <scope>NUCLEOTIDE SEQUENCE [LARGE SCALE GENOMIC DNA]</scope>
    <source>
        <strain evidence="3 4">JC118</strain>
    </source>
</reference>
<sequence length="277" mass="32624">MKVIKNINNNVSICLDSKGTEIVVFGRGIGFCKPPYELDIQKIQQTFYNIDPMYIRMIQSIPEEMIDISAQVIDYARTKIKYVLNSNIIFTLADHLNFAIQRYRQNLILPMPMYYDVKSLYELEYDIGVYALDLIYHKFSIRLPKEEIASIVLHLINAAAFTKNESEIKDNEAAISFIKKMIEKHFQITISEDDYNYSRFVSHLQYLMKRGQQNKNVKSENATLYESIKESFPEVYQCALKINDYLNALYNYAFNDEELLYLMLHINRLCVREDCHH</sequence>
<dbReference type="STRING" id="1034346.GCA_000313565_01766"/>
<dbReference type="InterPro" id="IPR011608">
    <property type="entry name" value="PRD"/>
</dbReference>
<dbReference type="GO" id="GO:0006355">
    <property type="term" value="P:regulation of DNA-templated transcription"/>
    <property type="evidence" value="ECO:0007669"/>
    <property type="project" value="InterPro"/>
</dbReference>
<dbReference type="OrthoDB" id="9813552at2"/>
<keyword evidence="1" id="KW-0677">Repeat</keyword>
<dbReference type="EMBL" id="QJKH01000016">
    <property type="protein sequence ID" value="PXX75950.1"/>
    <property type="molecule type" value="Genomic_DNA"/>
</dbReference>
<dbReference type="PANTHER" id="PTHR30185:SF15">
    <property type="entry name" value="CRYPTIC BETA-GLUCOSIDE BGL OPERON ANTITERMINATOR"/>
    <property type="match status" value="1"/>
</dbReference>
<accession>A0A318KF90</accession>
<dbReference type="InterPro" id="IPR036650">
    <property type="entry name" value="CAT_RNA-bd_dom_sf"/>
</dbReference>
<dbReference type="AlphaFoldDB" id="A0A318KF90"/>
<feature type="domain" description="PRD" evidence="2">
    <location>
        <begin position="166"/>
        <end position="276"/>
    </location>
</feature>
<evidence type="ECO:0000259" key="2">
    <source>
        <dbReference type="PROSITE" id="PS51372"/>
    </source>
</evidence>
<name>A0A318KF90_9FIRM</name>